<evidence type="ECO:0000256" key="1">
    <source>
        <dbReference type="SAM" id="SignalP"/>
    </source>
</evidence>
<sequence length="139" mass="14936">MRRTKAPLQLLLSFFFQSTTTLTPLVGMVPVSLPPSEPPPVAPVAASLLYPSRASSQLVSTDGHRELHSHVTASRPSPVTCAPPGVPDGRRGWVSSLWVSRPIRGRAPPLLFSPQKSHFLLLLSTLSCSPASKPPSRDI</sequence>
<dbReference type="Proteomes" id="UP000811246">
    <property type="component" value="Chromosome 15"/>
</dbReference>
<gene>
    <name evidence="2" type="ORF">I3842_15G062900</name>
</gene>
<protein>
    <recommendedName>
        <fullName evidence="4">Secreted protein</fullName>
    </recommendedName>
</protein>
<accession>A0A922ABT8</accession>
<dbReference type="EMBL" id="CM031839">
    <property type="protein sequence ID" value="KAG6674790.1"/>
    <property type="molecule type" value="Genomic_DNA"/>
</dbReference>
<comment type="caution">
    <text evidence="2">The sequence shown here is derived from an EMBL/GenBank/DDBJ whole genome shotgun (WGS) entry which is preliminary data.</text>
</comment>
<evidence type="ECO:0000313" key="2">
    <source>
        <dbReference type="EMBL" id="KAG6674790.1"/>
    </source>
</evidence>
<evidence type="ECO:0000313" key="3">
    <source>
        <dbReference type="Proteomes" id="UP000811246"/>
    </source>
</evidence>
<name>A0A922ABT8_CARIL</name>
<organism evidence="2 3">
    <name type="scientific">Carya illinoinensis</name>
    <name type="common">Pecan</name>
    <dbReference type="NCBI Taxonomy" id="32201"/>
    <lineage>
        <taxon>Eukaryota</taxon>
        <taxon>Viridiplantae</taxon>
        <taxon>Streptophyta</taxon>
        <taxon>Embryophyta</taxon>
        <taxon>Tracheophyta</taxon>
        <taxon>Spermatophyta</taxon>
        <taxon>Magnoliopsida</taxon>
        <taxon>eudicotyledons</taxon>
        <taxon>Gunneridae</taxon>
        <taxon>Pentapetalae</taxon>
        <taxon>rosids</taxon>
        <taxon>fabids</taxon>
        <taxon>Fagales</taxon>
        <taxon>Juglandaceae</taxon>
        <taxon>Carya</taxon>
    </lineage>
</organism>
<feature type="chain" id="PRO_5036780432" description="Secreted protein" evidence="1">
    <location>
        <begin position="22"/>
        <end position="139"/>
    </location>
</feature>
<reference evidence="2" key="1">
    <citation type="submission" date="2021-01" db="EMBL/GenBank/DDBJ databases">
        <authorList>
            <person name="Lovell J.T."/>
            <person name="Bentley N."/>
            <person name="Bhattarai G."/>
            <person name="Jenkins J.W."/>
            <person name="Sreedasyam A."/>
            <person name="Alarcon Y."/>
            <person name="Bock C."/>
            <person name="Boston L."/>
            <person name="Carlson J."/>
            <person name="Cervantes K."/>
            <person name="Clermont K."/>
            <person name="Krom N."/>
            <person name="Kubenka K."/>
            <person name="Mamidi S."/>
            <person name="Mattison C."/>
            <person name="Monteros M."/>
            <person name="Pisani C."/>
            <person name="Plott C."/>
            <person name="Rajasekar S."/>
            <person name="Rhein H.S."/>
            <person name="Rohla C."/>
            <person name="Song M."/>
            <person name="Hilaire R.S."/>
            <person name="Shu S."/>
            <person name="Wells L."/>
            <person name="Wang X."/>
            <person name="Webber J."/>
            <person name="Heerema R.J."/>
            <person name="Klein P."/>
            <person name="Conner P."/>
            <person name="Grauke L."/>
            <person name="Grimwood J."/>
            <person name="Schmutz J."/>
            <person name="Randall J.J."/>
        </authorList>
    </citation>
    <scope>NUCLEOTIDE SEQUENCE</scope>
    <source>
        <tissue evidence="2">Leaf</tissue>
    </source>
</reference>
<dbReference type="AlphaFoldDB" id="A0A922ABT8"/>
<evidence type="ECO:0008006" key="4">
    <source>
        <dbReference type="Google" id="ProtNLM"/>
    </source>
</evidence>
<keyword evidence="1" id="KW-0732">Signal</keyword>
<proteinExistence type="predicted"/>
<feature type="signal peptide" evidence="1">
    <location>
        <begin position="1"/>
        <end position="21"/>
    </location>
</feature>